<dbReference type="InterPro" id="IPR029026">
    <property type="entry name" value="tRNA_m1G_MTases_N"/>
</dbReference>
<dbReference type="PANTHER" id="PTHR30027:SF3">
    <property type="entry name" value="16S RRNA (URACIL(1498)-N(3))-METHYLTRANSFERASE"/>
    <property type="match status" value="1"/>
</dbReference>
<evidence type="ECO:0000256" key="1">
    <source>
        <dbReference type="ARBA" id="ARBA00004496"/>
    </source>
</evidence>
<dbReference type="GO" id="GO:0005737">
    <property type="term" value="C:cytoplasm"/>
    <property type="evidence" value="ECO:0007669"/>
    <property type="project" value="UniProtKB-SubCell"/>
</dbReference>
<evidence type="ECO:0000256" key="8">
    <source>
        <dbReference type="ARBA" id="ARBA00022691"/>
    </source>
</evidence>
<comment type="caution">
    <text evidence="13">The sequence shown here is derived from an EMBL/GenBank/DDBJ whole genome shotgun (WGS) entry which is preliminary data.</text>
</comment>
<evidence type="ECO:0000259" key="12">
    <source>
        <dbReference type="Pfam" id="PF20260"/>
    </source>
</evidence>
<keyword evidence="6 13" id="KW-0489">Methyltransferase</keyword>
<evidence type="ECO:0000256" key="2">
    <source>
        <dbReference type="ARBA" id="ARBA00005528"/>
    </source>
</evidence>
<evidence type="ECO:0000256" key="3">
    <source>
        <dbReference type="ARBA" id="ARBA00012328"/>
    </source>
</evidence>
<keyword evidence="7 13" id="KW-0808">Transferase</keyword>
<evidence type="ECO:0000256" key="7">
    <source>
        <dbReference type="ARBA" id="ARBA00022679"/>
    </source>
</evidence>
<gene>
    <name evidence="13" type="ORF">LEA_14875</name>
</gene>
<comment type="catalytic activity">
    <reaction evidence="10">
        <text>uridine(1498) in 16S rRNA + S-adenosyl-L-methionine = N(3)-methyluridine(1498) in 16S rRNA + S-adenosyl-L-homocysteine + H(+)</text>
        <dbReference type="Rhea" id="RHEA:42920"/>
        <dbReference type="Rhea" id="RHEA-COMP:10283"/>
        <dbReference type="Rhea" id="RHEA-COMP:10284"/>
        <dbReference type="ChEBI" id="CHEBI:15378"/>
        <dbReference type="ChEBI" id="CHEBI:57856"/>
        <dbReference type="ChEBI" id="CHEBI:59789"/>
        <dbReference type="ChEBI" id="CHEBI:65315"/>
        <dbReference type="ChEBI" id="CHEBI:74502"/>
        <dbReference type="EC" id="2.1.1.193"/>
    </reaction>
</comment>
<dbReference type="InterPro" id="IPR046887">
    <property type="entry name" value="RsmE_PUA-like"/>
</dbReference>
<dbReference type="Gene3D" id="2.40.240.20">
    <property type="entry name" value="Hypothetical PUA domain-like, domain 1"/>
    <property type="match status" value="1"/>
</dbReference>
<dbReference type="Pfam" id="PF04452">
    <property type="entry name" value="Methyltrans_RNA"/>
    <property type="match status" value="1"/>
</dbReference>
<dbReference type="Pfam" id="PF20260">
    <property type="entry name" value="PUA_4"/>
    <property type="match status" value="1"/>
</dbReference>
<proteinExistence type="inferred from homology"/>
<evidence type="ECO:0000256" key="4">
    <source>
        <dbReference type="ARBA" id="ARBA00022490"/>
    </source>
</evidence>
<dbReference type="EC" id="2.1.1.193" evidence="3"/>
<accession>K1SR79</accession>
<sequence length="159" mass="17891">MQLFYDPAIVPPLHTLGEEESKHCIRVLRLGRGATLHIADGRGTLYRCRIVEDDPRRCTVEVVETIPDFERLSYALTVAVAPTKNADRFEWFLEKATEVGIGAVIPLETEHSERRVFKAERSEKIITAAMKQSLKAYRPVLHPLTPFREAVLAPLRGGG</sequence>
<dbReference type="InterPro" id="IPR006700">
    <property type="entry name" value="RsmE"/>
</dbReference>
<name>K1SR79_9ZZZZ</name>
<feature type="domain" description="Ribosomal RNA small subunit methyltransferase E PUA-like" evidence="12">
    <location>
        <begin position="17"/>
        <end position="62"/>
    </location>
</feature>
<comment type="function">
    <text evidence="9">Specifically methylates the N3 position of the uracil ring of uridine 1498 (m3U1498) in 16S rRNA. Acts on the fully assembled 30S ribosomal subunit.</text>
</comment>
<feature type="domain" description="Ribosomal RNA small subunit methyltransferase E methyltransferase" evidence="11">
    <location>
        <begin position="73"/>
        <end position="151"/>
    </location>
</feature>
<dbReference type="InterPro" id="IPR015947">
    <property type="entry name" value="PUA-like_sf"/>
</dbReference>
<comment type="similarity">
    <text evidence="2">Belongs to the RNA methyltransferase RsmE family.</text>
</comment>
<dbReference type="PANTHER" id="PTHR30027">
    <property type="entry name" value="RIBOSOMAL RNA SMALL SUBUNIT METHYLTRANSFERASE E"/>
    <property type="match status" value="1"/>
</dbReference>
<dbReference type="AlphaFoldDB" id="K1SR79"/>
<evidence type="ECO:0000259" key="11">
    <source>
        <dbReference type="Pfam" id="PF04452"/>
    </source>
</evidence>
<dbReference type="NCBIfam" id="TIGR00046">
    <property type="entry name" value="RsmE family RNA methyltransferase"/>
    <property type="match status" value="1"/>
</dbReference>
<reference evidence="13" key="1">
    <citation type="journal article" date="2013" name="Environ. Microbiol.">
        <title>Microbiota from the distal guts of lean and obese adolescents exhibit partial functional redundancy besides clear differences in community structure.</title>
        <authorList>
            <person name="Ferrer M."/>
            <person name="Ruiz A."/>
            <person name="Lanza F."/>
            <person name="Haange S.B."/>
            <person name="Oberbach A."/>
            <person name="Till H."/>
            <person name="Bargiela R."/>
            <person name="Campoy C."/>
            <person name="Segura M.T."/>
            <person name="Richter M."/>
            <person name="von Bergen M."/>
            <person name="Seifert J."/>
            <person name="Suarez A."/>
        </authorList>
    </citation>
    <scope>NUCLEOTIDE SEQUENCE</scope>
</reference>
<keyword evidence="5" id="KW-0698">rRNA processing</keyword>
<keyword evidence="4" id="KW-0963">Cytoplasm</keyword>
<dbReference type="InterPro" id="IPR029028">
    <property type="entry name" value="Alpha/beta_knot_MTases"/>
</dbReference>
<keyword evidence="8" id="KW-0949">S-adenosyl-L-methionine</keyword>
<dbReference type="GO" id="GO:0070042">
    <property type="term" value="F:rRNA (uridine-N3-)-methyltransferase activity"/>
    <property type="evidence" value="ECO:0007669"/>
    <property type="project" value="TreeGrafter"/>
</dbReference>
<dbReference type="EMBL" id="AJWY01010139">
    <property type="protein sequence ID" value="EKC56360.1"/>
    <property type="molecule type" value="Genomic_DNA"/>
</dbReference>
<evidence type="ECO:0000256" key="6">
    <source>
        <dbReference type="ARBA" id="ARBA00022603"/>
    </source>
</evidence>
<protein>
    <recommendedName>
        <fullName evidence="3">16S rRNA (uracil(1498)-N(3))-methyltransferase</fullName>
        <ecNumber evidence="3">2.1.1.193</ecNumber>
    </recommendedName>
</protein>
<evidence type="ECO:0000256" key="9">
    <source>
        <dbReference type="ARBA" id="ARBA00025699"/>
    </source>
</evidence>
<comment type="subcellular location">
    <subcellularLocation>
        <location evidence="1">Cytoplasm</location>
    </subcellularLocation>
</comment>
<dbReference type="SUPFAM" id="SSF75217">
    <property type="entry name" value="alpha/beta knot"/>
    <property type="match status" value="1"/>
</dbReference>
<dbReference type="InterPro" id="IPR046886">
    <property type="entry name" value="RsmE_MTase_dom"/>
</dbReference>
<dbReference type="SUPFAM" id="SSF88697">
    <property type="entry name" value="PUA domain-like"/>
    <property type="match status" value="1"/>
</dbReference>
<dbReference type="Gene3D" id="3.40.1280.10">
    <property type="match status" value="1"/>
</dbReference>
<organism evidence="13">
    <name type="scientific">human gut metagenome</name>
    <dbReference type="NCBI Taxonomy" id="408170"/>
    <lineage>
        <taxon>unclassified sequences</taxon>
        <taxon>metagenomes</taxon>
        <taxon>organismal metagenomes</taxon>
    </lineage>
</organism>
<evidence type="ECO:0000256" key="5">
    <source>
        <dbReference type="ARBA" id="ARBA00022552"/>
    </source>
</evidence>
<evidence type="ECO:0000313" key="13">
    <source>
        <dbReference type="EMBL" id="EKC56360.1"/>
    </source>
</evidence>
<evidence type="ECO:0000256" key="10">
    <source>
        <dbReference type="ARBA" id="ARBA00047944"/>
    </source>
</evidence>
<dbReference type="GO" id="GO:0070475">
    <property type="term" value="P:rRNA base methylation"/>
    <property type="evidence" value="ECO:0007669"/>
    <property type="project" value="TreeGrafter"/>
</dbReference>